<gene>
    <name evidence="2" type="primary">ubiG_3</name>
    <name evidence="2" type="ORF">Lsha_2493</name>
</gene>
<keyword evidence="2" id="KW-0830">Ubiquinone</keyword>
<dbReference type="SUPFAM" id="SSF53335">
    <property type="entry name" value="S-adenosyl-L-methionine-dependent methyltransferases"/>
    <property type="match status" value="1"/>
</dbReference>
<reference evidence="2 3" key="1">
    <citation type="submission" date="2015-11" db="EMBL/GenBank/DDBJ databases">
        <title>Genomic analysis of 38 Legionella species identifies large and diverse effector repertoires.</title>
        <authorList>
            <person name="Burstein D."/>
            <person name="Amaro F."/>
            <person name="Zusman T."/>
            <person name="Lifshitz Z."/>
            <person name="Cohen O."/>
            <person name="Gilbert J.A."/>
            <person name="Pupko T."/>
            <person name="Shuman H.A."/>
            <person name="Segal G."/>
        </authorList>
    </citation>
    <scope>NUCLEOTIDE SEQUENCE [LARGE SCALE GENOMIC DNA]</scope>
    <source>
        <strain evidence="2 3">ATCC 49655</strain>
    </source>
</reference>
<proteinExistence type="predicted"/>
<dbReference type="InterPro" id="IPR029063">
    <property type="entry name" value="SAM-dependent_MTases_sf"/>
</dbReference>
<dbReference type="OrthoDB" id="8385759at2"/>
<dbReference type="STRING" id="1122169.Lsha_2493"/>
<dbReference type="EMBL" id="LNYW01000066">
    <property type="protein sequence ID" value="KTD57652.1"/>
    <property type="molecule type" value="Genomic_DNA"/>
</dbReference>
<dbReference type="GO" id="GO:0102208">
    <property type="term" value="F:2-polyprenyl-6-hydroxyphenol methylase activity"/>
    <property type="evidence" value="ECO:0007669"/>
    <property type="project" value="UniProtKB-EC"/>
</dbReference>
<feature type="domain" description="Methyltransferase type 11" evidence="1">
    <location>
        <begin position="59"/>
        <end position="155"/>
    </location>
</feature>
<dbReference type="AlphaFoldDB" id="A0A0W0YLQ7"/>
<evidence type="ECO:0000313" key="2">
    <source>
        <dbReference type="EMBL" id="KTD57652.1"/>
    </source>
</evidence>
<keyword evidence="3" id="KW-1185">Reference proteome</keyword>
<dbReference type="RefSeq" id="WP_018576788.1">
    <property type="nucleotide sequence ID" value="NZ_KB892391.1"/>
</dbReference>
<name>A0A0W0YLQ7_9GAMM</name>
<comment type="caution">
    <text evidence="2">The sequence shown here is derived from an EMBL/GenBank/DDBJ whole genome shotgun (WGS) entry which is preliminary data.</text>
</comment>
<dbReference type="Pfam" id="PF08241">
    <property type="entry name" value="Methyltransf_11"/>
    <property type="match status" value="1"/>
</dbReference>
<dbReference type="GO" id="GO:0008757">
    <property type="term" value="F:S-adenosylmethionine-dependent methyltransferase activity"/>
    <property type="evidence" value="ECO:0007669"/>
    <property type="project" value="InterPro"/>
</dbReference>
<dbReference type="PATRIC" id="fig|1122169.6.peg.2866"/>
<keyword evidence="2" id="KW-0489">Methyltransferase</keyword>
<dbReference type="InterPro" id="IPR013216">
    <property type="entry name" value="Methyltransf_11"/>
</dbReference>
<keyword evidence="2" id="KW-0808">Transferase</keyword>
<dbReference type="GO" id="GO:0032259">
    <property type="term" value="P:methylation"/>
    <property type="evidence" value="ECO:0007669"/>
    <property type="project" value="UniProtKB-KW"/>
</dbReference>
<protein>
    <submittedName>
        <fullName evidence="2">Ubiquinone biosynthesis O-methyltransferase</fullName>
        <ecNumber evidence="2">2.1.1.222</ecNumber>
    </submittedName>
</protein>
<evidence type="ECO:0000259" key="1">
    <source>
        <dbReference type="Pfam" id="PF08241"/>
    </source>
</evidence>
<dbReference type="CDD" id="cd02440">
    <property type="entry name" value="AdoMet_MTases"/>
    <property type="match status" value="1"/>
</dbReference>
<dbReference type="eggNOG" id="COG2227">
    <property type="taxonomic scope" value="Bacteria"/>
</dbReference>
<accession>A0A0W0YLQ7</accession>
<evidence type="ECO:0000313" key="3">
    <source>
        <dbReference type="Proteomes" id="UP000054600"/>
    </source>
</evidence>
<dbReference type="Proteomes" id="UP000054600">
    <property type="component" value="Unassembled WGS sequence"/>
</dbReference>
<organism evidence="2 3">
    <name type="scientific">Legionella shakespearei DSM 23087</name>
    <dbReference type="NCBI Taxonomy" id="1122169"/>
    <lineage>
        <taxon>Bacteria</taxon>
        <taxon>Pseudomonadati</taxon>
        <taxon>Pseudomonadota</taxon>
        <taxon>Gammaproteobacteria</taxon>
        <taxon>Legionellales</taxon>
        <taxon>Legionellaceae</taxon>
        <taxon>Legionella</taxon>
    </lineage>
</organism>
<dbReference type="EC" id="2.1.1.222" evidence="2"/>
<dbReference type="Gene3D" id="3.40.50.150">
    <property type="entry name" value="Vaccinia Virus protein VP39"/>
    <property type="match status" value="1"/>
</dbReference>
<sequence>MELYKNYFEVNKNTWNQRVNIHKDSTFYDLNSFKAGKSSLISAIERKELPDVMDKTLLHLQCHFGMDTLSWAREGAIVTGIDFSDKAIEVAKQLTTDLQLNANFICSNVYDLKSNLEGTFDVVFTSYGVIGWLPDLDHWANIIAHFLKPGGIFYIAEFHPIVFMFDDNMEFIKYHYDNHELIELEIEKTYTDGDATIQGKEYGWNHSLSEVINALISQGLKIELFNEFNYSPFPCFPNLVEGDDGYWRIKGLEGKIPMVYSIRARK</sequence>